<evidence type="ECO:0000256" key="1">
    <source>
        <dbReference type="ARBA" id="ARBA00004442"/>
    </source>
</evidence>
<evidence type="ECO:0000259" key="6">
    <source>
        <dbReference type="PROSITE" id="PS51123"/>
    </source>
</evidence>
<dbReference type="PROSITE" id="PS01068">
    <property type="entry name" value="OMPA_1"/>
    <property type="match status" value="1"/>
</dbReference>
<dbReference type="PANTHER" id="PTHR30329:SF20">
    <property type="entry name" value="EXPORTED PROTEIN"/>
    <property type="match status" value="1"/>
</dbReference>
<dbReference type="InterPro" id="IPR006665">
    <property type="entry name" value="OmpA-like"/>
</dbReference>
<feature type="chain" id="PRO_5043674400" evidence="5">
    <location>
        <begin position="24"/>
        <end position="294"/>
    </location>
</feature>
<dbReference type="PANTHER" id="PTHR30329">
    <property type="entry name" value="STATOR ELEMENT OF FLAGELLAR MOTOR COMPLEX"/>
    <property type="match status" value="1"/>
</dbReference>
<evidence type="ECO:0000313" key="7">
    <source>
        <dbReference type="EMBL" id="GAA4956212.1"/>
    </source>
</evidence>
<evidence type="ECO:0000256" key="4">
    <source>
        <dbReference type="SAM" id="Coils"/>
    </source>
</evidence>
<dbReference type="Gene3D" id="3.30.1330.60">
    <property type="entry name" value="OmpA-like domain"/>
    <property type="match status" value="1"/>
</dbReference>
<gene>
    <name evidence="7" type="ORF">GCM10025791_40580</name>
</gene>
<dbReference type="Pfam" id="PF14346">
    <property type="entry name" value="DUF4398"/>
    <property type="match status" value="1"/>
</dbReference>
<dbReference type="PROSITE" id="PS51257">
    <property type="entry name" value="PROKAR_LIPOPROTEIN"/>
    <property type="match status" value="1"/>
</dbReference>
<dbReference type="PRINTS" id="PR01021">
    <property type="entry name" value="OMPADOMAIN"/>
</dbReference>
<evidence type="ECO:0000256" key="3">
    <source>
        <dbReference type="PROSITE-ProRule" id="PRU00473"/>
    </source>
</evidence>
<dbReference type="Proteomes" id="UP001409585">
    <property type="component" value="Unassembled WGS sequence"/>
</dbReference>
<evidence type="ECO:0000256" key="5">
    <source>
        <dbReference type="SAM" id="SignalP"/>
    </source>
</evidence>
<dbReference type="InterPro" id="IPR036737">
    <property type="entry name" value="OmpA-like_sf"/>
</dbReference>
<name>A0AAV3U7T8_9ALTE</name>
<dbReference type="RefSeq" id="WP_345426695.1">
    <property type="nucleotide sequence ID" value="NZ_AP031496.1"/>
</dbReference>
<dbReference type="InterPro" id="IPR006664">
    <property type="entry name" value="OMP_bac"/>
</dbReference>
<dbReference type="EMBL" id="BAABLX010000072">
    <property type="protein sequence ID" value="GAA4956212.1"/>
    <property type="molecule type" value="Genomic_DNA"/>
</dbReference>
<sequence>MKKLPLPKAITAGLVATSFVLSACSSMPEKNVKIETLKDNYELLATQSPVLKYAPVDLKTAEATIAKAEALYEDDEEQASVEHQIYLATKQMEIVKAKTERGLAEERTSEAELRRKQALLDAKEQQLVDAETAAAVYRAQALAAQERASDLEDKAMALSNRVDNLTTKKTDRGVVLTFGDILFETGEAQVKPGAVRTLDRVAEFLKEYPERQIVVEGFTDSVGSEDFNQNLSEERAQSVEAALVDSGVSQARLQAKGFGEAYPVAPNDTREGRQLNRRVELLILNETKNQVSSN</sequence>
<reference evidence="8" key="1">
    <citation type="journal article" date="2019" name="Int. J. Syst. Evol. Microbiol.">
        <title>The Global Catalogue of Microorganisms (GCM) 10K type strain sequencing project: providing services to taxonomists for standard genome sequencing and annotation.</title>
        <authorList>
            <consortium name="The Broad Institute Genomics Platform"/>
            <consortium name="The Broad Institute Genome Sequencing Center for Infectious Disease"/>
            <person name="Wu L."/>
            <person name="Ma J."/>
        </authorList>
    </citation>
    <scope>NUCLEOTIDE SEQUENCE [LARGE SCALE GENOMIC DNA]</scope>
    <source>
        <strain evidence="8">JCM 19134</strain>
    </source>
</reference>
<keyword evidence="4" id="KW-0175">Coiled coil</keyword>
<accession>A0AAV3U7T8</accession>
<comment type="subcellular location">
    <subcellularLocation>
        <location evidence="1">Cell outer membrane</location>
    </subcellularLocation>
</comment>
<dbReference type="PRINTS" id="PR01023">
    <property type="entry name" value="NAFLGMOTY"/>
</dbReference>
<evidence type="ECO:0000313" key="8">
    <source>
        <dbReference type="Proteomes" id="UP001409585"/>
    </source>
</evidence>
<dbReference type="GO" id="GO:0009279">
    <property type="term" value="C:cell outer membrane"/>
    <property type="evidence" value="ECO:0007669"/>
    <property type="project" value="UniProtKB-SubCell"/>
</dbReference>
<evidence type="ECO:0000256" key="2">
    <source>
        <dbReference type="ARBA" id="ARBA00023136"/>
    </source>
</evidence>
<dbReference type="CDD" id="cd07185">
    <property type="entry name" value="OmpA_C-like"/>
    <property type="match status" value="1"/>
</dbReference>
<keyword evidence="5" id="KW-0732">Signal</keyword>
<dbReference type="InterPro" id="IPR006690">
    <property type="entry name" value="OMPA-like_CS"/>
</dbReference>
<dbReference type="PROSITE" id="PS51123">
    <property type="entry name" value="OMPA_2"/>
    <property type="match status" value="1"/>
</dbReference>
<feature type="domain" description="OmpA-like" evidence="6">
    <location>
        <begin position="170"/>
        <end position="287"/>
    </location>
</feature>
<feature type="signal peptide" evidence="5">
    <location>
        <begin position="1"/>
        <end position="23"/>
    </location>
</feature>
<dbReference type="SUPFAM" id="SSF103088">
    <property type="entry name" value="OmpA-like"/>
    <property type="match status" value="1"/>
</dbReference>
<protein>
    <submittedName>
        <fullName evidence="7">OmpA family protein</fullName>
    </submittedName>
</protein>
<keyword evidence="8" id="KW-1185">Reference proteome</keyword>
<dbReference type="InterPro" id="IPR025511">
    <property type="entry name" value="DUF4398"/>
</dbReference>
<dbReference type="Pfam" id="PF00691">
    <property type="entry name" value="OmpA"/>
    <property type="match status" value="1"/>
</dbReference>
<dbReference type="InterPro" id="IPR050330">
    <property type="entry name" value="Bact_OuterMem_StrucFunc"/>
</dbReference>
<dbReference type="AlphaFoldDB" id="A0AAV3U7T8"/>
<feature type="coiled-coil region" evidence="4">
    <location>
        <begin position="113"/>
        <end position="168"/>
    </location>
</feature>
<proteinExistence type="predicted"/>
<keyword evidence="2 3" id="KW-0472">Membrane</keyword>
<organism evidence="7 8">
    <name type="scientific">Halioxenophilus aromaticivorans</name>
    <dbReference type="NCBI Taxonomy" id="1306992"/>
    <lineage>
        <taxon>Bacteria</taxon>
        <taxon>Pseudomonadati</taxon>
        <taxon>Pseudomonadota</taxon>
        <taxon>Gammaproteobacteria</taxon>
        <taxon>Alteromonadales</taxon>
        <taxon>Alteromonadaceae</taxon>
        <taxon>Halioxenophilus</taxon>
    </lineage>
</organism>
<comment type="caution">
    <text evidence="7">The sequence shown here is derived from an EMBL/GenBank/DDBJ whole genome shotgun (WGS) entry which is preliminary data.</text>
</comment>